<evidence type="ECO:0000313" key="1">
    <source>
        <dbReference type="EMBL" id="MDT0265640.1"/>
    </source>
</evidence>
<gene>
    <name evidence="1" type="ORF">RM844_04975</name>
</gene>
<name>A0ABU2JKZ5_9ACTN</name>
<keyword evidence="2" id="KW-1185">Reference proteome</keyword>
<proteinExistence type="predicted"/>
<evidence type="ECO:0008006" key="3">
    <source>
        <dbReference type="Google" id="ProtNLM"/>
    </source>
</evidence>
<organism evidence="1 2">
    <name type="scientific">Streptomyces chisholmiae</name>
    <dbReference type="NCBI Taxonomy" id="3075540"/>
    <lineage>
        <taxon>Bacteria</taxon>
        <taxon>Bacillati</taxon>
        <taxon>Actinomycetota</taxon>
        <taxon>Actinomycetes</taxon>
        <taxon>Kitasatosporales</taxon>
        <taxon>Streptomycetaceae</taxon>
        <taxon>Streptomyces</taxon>
    </lineage>
</organism>
<dbReference type="RefSeq" id="WP_311665136.1">
    <property type="nucleotide sequence ID" value="NZ_JAVREO010000002.1"/>
</dbReference>
<sequence>MTRDDGWSVAEPGTLRFDDDPIQEAEIRVMGGAVNVIGTDEPVARLEIAAVEGPPLLVSVSGERLVIGYRDLPWQGFLPWLAHRRRRRAVISLSLPRASRVSVGAVGAPVTLSGLAGRVTASSLRGDIRLLGLGGPTRVETVSGAVEAVGLRGPFHCHSVSGPLTMVDGASPSVRAESVGGDLVLDLAGTAPPDVRLTTVSGELVVRVPETAGAAVSASSVSGVLSCRLPGLPLDARGPRSFAGRLGAGSGTISCSSVSGPITLLPRPVPEHERPAASPLRKEV</sequence>
<protein>
    <recommendedName>
        <fullName evidence="3">Adhesin domain-containing protein</fullName>
    </recommendedName>
</protein>
<comment type="caution">
    <text evidence="1">The sequence shown here is derived from an EMBL/GenBank/DDBJ whole genome shotgun (WGS) entry which is preliminary data.</text>
</comment>
<reference evidence="2" key="1">
    <citation type="submission" date="2023-07" db="EMBL/GenBank/DDBJ databases">
        <title>30 novel species of actinomycetes from the DSMZ collection.</title>
        <authorList>
            <person name="Nouioui I."/>
        </authorList>
    </citation>
    <scope>NUCLEOTIDE SEQUENCE [LARGE SCALE GENOMIC DNA]</scope>
    <source>
        <strain evidence="2">DSM 44915</strain>
    </source>
</reference>
<dbReference type="EMBL" id="JAVREO010000002">
    <property type="protein sequence ID" value="MDT0265640.1"/>
    <property type="molecule type" value="Genomic_DNA"/>
</dbReference>
<evidence type="ECO:0000313" key="2">
    <source>
        <dbReference type="Proteomes" id="UP001183410"/>
    </source>
</evidence>
<dbReference type="Proteomes" id="UP001183410">
    <property type="component" value="Unassembled WGS sequence"/>
</dbReference>
<accession>A0ABU2JKZ5</accession>